<feature type="region of interest" description="Disordered" evidence="5">
    <location>
        <begin position="1"/>
        <end position="39"/>
    </location>
</feature>
<accession>A0AAV5FIN6</accession>
<dbReference type="PANTHER" id="PTHR47447:SF17">
    <property type="entry name" value="OS12G0638900 PROTEIN"/>
    <property type="match status" value="1"/>
</dbReference>
<evidence type="ECO:0000256" key="1">
    <source>
        <dbReference type="ARBA" id="ARBA00007626"/>
    </source>
</evidence>
<feature type="compositionally biased region" description="Polar residues" evidence="5">
    <location>
        <begin position="306"/>
        <end position="341"/>
    </location>
</feature>
<feature type="repeat" description="PPR" evidence="4">
    <location>
        <begin position="574"/>
        <end position="608"/>
    </location>
</feature>
<dbReference type="Gene3D" id="3.30.1370.110">
    <property type="match status" value="1"/>
</dbReference>
<keyword evidence="8" id="KW-1185">Reference proteome</keyword>
<feature type="repeat" description="PPR" evidence="4">
    <location>
        <begin position="748"/>
        <end position="782"/>
    </location>
</feature>
<protein>
    <recommendedName>
        <fullName evidence="6">Smr domain-containing protein</fullName>
    </recommendedName>
</protein>
<dbReference type="EMBL" id="BQKI01000088">
    <property type="protein sequence ID" value="GJN35638.1"/>
    <property type="molecule type" value="Genomic_DNA"/>
</dbReference>
<feature type="region of interest" description="Disordered" evidence="5">
    <location>
        <begin position="306"/>
        <end position="434"/>
    </location>
</feature>
<evidence type="ECO:0000256" key="5">
    <source>
        <dbReference type="SAM" id="MobiDB-lite"/>
    </source>
</evidence>
<feature type="compositionally biased region" description="Low complexity" evidence="5">
    <location>
        <begin position="356"/>
        <end position="369"/>
    </location>
</feature>
<feature type="repeat" description="PPR" evidence="4">
    <location>
        <begin position="644"/>
        <end position="678"/>
    </location>
</feature>
<feature type="region of interest" description="Disordered" evidence="5">
    <location>
        <begin position="226"/>
        <end position="274"/>
    </location>
</feature>
<dbReference type="Proteomes" id="UP001054889">
    <property type="component" value="Unassembled WGS sequence"/>
</dbReference>
<feature type="repeat" description="PPR" evidence="4">
    <location>
        <begin position="609"/>
        <end position="643"/>
    </location>
</feature>
<organism evidence="7 8">
    <name type="scientific">Eleusine coracana subsp. coracana</name>
    <dbReference type="NCBI Taxonomy" id="191504"/>
    <lineage>
        <taxon>Eukaryota</taxon>
        <taxon>Viridiplantae</taxon>
        <taxon>Streptophyta</taxon>
        <taxon>Embryophyta</taxon>
        <taxon>Tracheophyta</taxon>
        <taxon>Spermatophyta</taxon>
        <taxon>Magnoliopsida</taxon>
        <taxon>Liliopsida</taxon>
        <taxon>Poales</taxon>
        <taxon>Poaceae</taxon>
        <taxon>PACMAD clade</taxon>
        <taxon>Chloridoideae</taxon>
        <taxon>Cynodonteae</taxon>
        <taxon>Eleusininae</taxon>
        <taxon>Eleusine</taxon>
    </lineage>
</organism>
<feature type="repeat" description="PPR" evidence="4">
    <location>
        <begin position="504"/>
        <end position="538"/>
    </location>
</feature>
<evidence type="ECO:0000259" key="6">
    <source>
        <dbReference type="PROSITE" id="PS50828"/>
    </source>
</evidence>
<evidence type="ECO:0000256" key="2">
    <source>
        <dbReference type="ARBA" id="ARBA00022737"/>
    </source>
</evidence>
<feature type="repeat" description="PPR" evidence="4">
    <location>
        <begin position="713"/>
        <end position="747"/>
    </location>
</feature>
<feature type="compositionally biased region" description="Polar residues" evidence="5">
    <location>
        <begin position="370"/>
        <end position="419"/>
    </location>
</feature>
<dbReference type="Gene3D" id="1.25.40.10">
    <property type="entry name" value="Tetratricopeptide repeat domain"/>
    <property type="match status" value="3"/>
</dbReference>
<gene>
    <name evidence="7" type="primary">gb24432</name>
    <name evidence="7" type="ORF">PR202_gb24432</name>
</gene>
<dbReference type="SUPFAM" id="SSF160443">
    <property type="entry name" value="SMR domain-like"/>
    <property type="match status" value="1"/>
</dbReference>
<feature type="repeat" description="PPR" evidence="4">
    <location>
        <begin position="679"/>
        <end position="709"/>
    </location>
</feature>
<comment type="caution">
    <text evidence="7">The sequence shown here is derived from an EMBL/GenBank/DDBJ whole genome shotgun (WGS) entry which is preliminary data.</text>
</comment>
<dbReference type="InterPro" id="IPR011990">
    <property type="entry name" value="TPR-like_helical_dom_sf"/>
</dbReference>
<dbReference type="PROSITE" id="PS51375">
    <property type="entry name" value="PPR"/>
    <property type="match status" value="8"/>
</dbReference>
<name>A0AAV5FIN6_ELECO</name>
<feature type="compositionally biased region" description="Low complexity" evidence="5">
    <location>
        <begin position="226"/>
        <end position="235"/>
    </location>
</feature>
<dbReference type="SMART" id="SM00463">
    <property type="entry name" value="SMR"/>
    <property type="match status" value="1"/>
</dbReference>
<dbReference type="InterPro" id="IPR036063">
    <property type="entry name" value="Smr_dom_sf"/>
</dbReference>
<dbReference type="InterPro" id="IPR002885">
    <property type="entry name" value="PPR_rpt"/>
</dbReference>
<evidence type="ECO:0000313" key="8">
    <source>
        <dbReference type="Proteomes" id="UP001054889"/>
    </source>
</evidence>
<feature type="repeat" description="PPR" evidence="4">
    <location>
        <begin position="539"/>
        <end position="573"/>
    </location>
</feature>
<dbReference type="Pfam" id="PF12854">
    <property type="entry name" value="PPR_1"/>
    <property type="match status" value="1"/>
</dbReference>
<evidence type="ECO:0000256" key="3">
    <source>
        <dbReference type="ARBA" id="ARBA00022946"/>
    </source>
</evidence>
<feature type="compositionally biased region" description="Polar residues" evidence="5">
    <location>
        <begin position="253"/>
        <end position="272"/>
    </location>
</feature>
<feature type="domain" description="Smr" evidence="6">
    <location>
        <begin position="898"/>
        <end position="979"/>
    </location>
</feature>
<proteinExistence type="inferred from homology"/>
<keyword evidence="3" id="KW-0809">Transit peptide</keyword>
<dbReference type="PANTHER" id="PTHR47447">
    <property type="entry name" value="OS03G0856100 PROTEIN"/>
    <property type="match status" value="1"/>
</dbReference>
<dbReference type="Pfam" id="PF13041">
    <property type="entry name" value="PPR_2"/>
    <property type="match status" value="3"/>
</dbReference>
<reference evidence="7" key="2">
    <citation type="submission" date="2021-12" db="EMBL/GenBank/DDBJ databases">
        <title>Resequencing data analysis of finger millet.</title>
        <authorList>
            <person name="Hatakeyama M."/>
            <person name="Aluri S."/>
            <person name="Balachadran M.T."/>
            <person name="Sivarajan S.R."/>
            <person name="Poveda L."/>
            <person name="Shimizu-Inatsugi R."/>
            <person name="Schlapbach R."/>
            <person name="Sreeman S.M."/>
            <person name="Shimizu K.K."/>
        </authorList>
    </citation>
    <scope>NUCLEOTIDE SEQUENCE</scope>
</reference>
<evidence type="ECO:0000313" key="7">
    <source>
        <dbReference type="EMBL" id="GJN35638.1"/>
    </source>
</evidence>
<dbReference type="NCBIfam" id="TIGR00756">
    <property type="entry name" value="PPR"/>
    <property type="match status" value="8"/>
</dbReference>
<dbReference type="Pfam" id="PF01535">
    <property type="entry name" value="PPR"/>
    <property type="match status" value="2"/>
</dbReference>
<evidence type="ECO:0000256" key="4">
    <source>
        <dbReference type="PROSITE-ProRule" id="PRU00708"/>
    </source>
</evidence>
<sequence length="998" mass="109508">MKLLPPTPDPTFSLAPDADPSFSPALDADPDTSSPTTLLAGMSTYSPVLLVRSQSPLHPTRGPPCWPVGLVPLLARAAGPSAASTSRAQLLLARVAVPSVADEPSAAADAVAKEVEAEPGPAFVLEESPRSAIEVHMEFGGVHVEDKALGTLTQCARSFYLNGSRCTDGAACTCPDDDTSVPQRQTASGIGQKYHPTQRVSVKTQAPVQYAIGSVGRVTGYPVPAAHAAPSTSSPEKAPASIYRGSHPRNNRVVRSNPVQPSKQTARSTSQSGIGGAAVYSDVVNFRSTSNNGSTNQAPHMATNHSCHTLSDNRSSNNKVHNQGTYPEAKVSNNPSMNNNFGKGLPRTGYAKPKQSFSGPSVMVSGSPSQIKNQGNHAQNHANYHSNSFNSDARQDEVQTWNLSARNGLSGSGNKSQVASGVIRTPGGGPQSNLRSLKSIRTVEQYYHTLQQMKWGPMTEHVLDNLHCKIDAFQANQVLKLLHDHTVALGFFHWLKRQPGFKHDGHTYTTMIGILGQTRQFDTLRKLLDEMSRAHCKPTVVTYNRIIHAYGRANYLREAVKVFEEMQEAGYEPDRVTYCTLIDIHAKAGYLDVAMDLYGRMQEVGLSPDTFTYSAMVNCLGKGGQLAAAYKLFCEMIENGCTPNLVTYNIMIALQAKARNYENVVKLYKDMQVAGFRPDKITYSIVMEVLGHCGHLDEAEAVFIEMRRDWAPDEPVYGLLVDLWGKAGNVDKALGWYHAMLQDGLQPNVPTCNSLLSAFLKMHRFQDAYSMLQNMLGQGLVPSLQTYTLLLSCCTEARSPMALCCQLMASTGHPAHMFLLYLPDAEPGGQNIRDHTGYFLDMMHSEDRESKRGLMDAVIDFLHKSGLKEEAGFIWEVAAQKNVYPDSLREKGSSYWLINLHLMSEGTAVTALSRILAWFHRQIMTMGTGPERIDIVTGWGRRSRVTGSSLVRQSVQKLLNLFEFPFFTTRGNTGCFVGCGEPLNRWLHNPYVERMHLL</sequence>
<dbReference type="AlphaFoldDB" id="A0AAV5FIN6"/>
<dbReference type="SUPFAM" id="SSF48452">
    <property type="entry name" value="TPR-like"/>
    <property type="match status" value="1"/>
</dbReference>
<comment type="similarity">
    <text evidence="1">Belongs to the PPR family. P subfamily.</text>
</comment>
<keyword evidence="2" id="KW-0677">Repeat</keyword>
<reference evidence="7" key="1">
    <citation type="journal article" date="2018" name="DNA Res.">
        <title>Multiple hybrid de novo genome assembly of finger millet, an orphan allotetraploid crop.</title>
        <authorList>
            <person name="Hatakeyama M."/>
            <person name="Aluri S."/>
            <person name="Balachadran M.T."/>
            <person name="Sivarajan S.R."/>
            <person name="Patrignani A."/>
            <person name="Gruter S."/>
            <person name="Poveda L."/>
            <person name="Shimizu-Inatsugi R."/>
            <person name="Baeten J."/>
            <person name="Francoijs K.J."/>
            <person name="Nataraja K.N."/>
            <person name="Reddy Y.A.N."/>
            <person name="Phadnis S."/>
            <person name="Ravikumar R.L."/>
            <person name="Schlapbach R."/>
            <person name="Sreeman S.M."/>
            <person name="Shimizu K.K."/>
        </authorList>
    </citation>
    <scope>NUCLEOTIDE SEQUENCE</scope>
</reference>
<dbReference type="PROSITE" id="PS50828">
    <property type="entry name" value="SMR"/>
    <property type="match status" value="1"/>
</dbReference>
<dbReference type="InterPro" id="IPR002625">
    <property type="entry name" value="Smr_dom"/>
</dbReference>